<dbReference type="GO" id="GO:0055085">
    <property type="term" value="P:transmembrane transport"/>
    <property type="evidence" value="ECO:0007669"/>
    <property type="project" value="InterPro"/>
</dbReference>
<feature type="transmembrane region" description="Helical" evidence="7">
    <location>
        <begin position="186"/>
        <end position="211"/>
    </location>
</feature>
<dbReference type="PROSITE" id="PS50928">
    <property type="entry name" value="ABC_TM1"/>
    <property type="match status" value="1"/>
</dbReference>
<dbReference type="CDD" id="cd06261">
    <property type="entry name" value="TM_PBP2"/>
    <property type="match status" value="1"/>
</dbReference>
<feature type="transmembrane region" description="Helical" evidence="7">
    <location>
        <begin position="292"/>
        <end position="316"/>
    </location>
</feature>
<comment type="similarity">
    <text evidence="7">Belongs to the binding-protein-dependent transport system permease family.</text>
</comment>
<dbReference type="OrthoDB" id="9804439at2"/>
<dbReference type="InterPro" id="IPR051393">
    <property type="entry name" value="ABC_transporter_permease"/>
</dbReference>
<keyword evidence="6 7" id="KW-0472">Membrane</keyword>
<evidence type="ECO:0000256" key="2">
    <source>
        <dbReference type="ARBA" id="ARBA00022448"/>
    </source>
</evidence>
<keyword evidence="5 7" id="KW-1133">Transmembrane helix</keyword>
<dbReference type="Pfam" id="PF00528">
    <property type="entry name" value="BPD_transp_1"/>
    <property type="match status" value="1"/>
</dbReference>
<comment type="caution">
    <text evidence="8">The sequence shown here is derived from an EMBL/GenBank/DDBJ whole genome shotgun (WGS) entry which is preliminary data.</text>
</comment>
<feature type="transmembrane region" description="Helical" evidence="7">
    <location>
        <begin position="138"/>
        <end position="158"/>
    </location>
</feature>
<dbReference type="RefSeq" id="WP_111241226.1">
    <property type="nucleotide sequence ID" value="NZ_AP023358.1"/>
</dbReference>
<keyword evidence="3" id="KW-1003">Cell membrane</keyword>
<keyword evidence="9" id="KW-1185">Reference proteome</keyword>
<evidence type="ECO:0000313" key="9">
    <source>
        <dbReference type="Proteomes" id="UP000248627"/>
    </source>
</evidence>
<evidence type="ECO:0000256" key="5">
    <source>
        <dbReference type="ARBA" id="ARBA00022989"/>
    </source>
</evidence>
<evidence type="ECO:0000256" key="6">
    <source>
        <dbReference type="ARBA" id="ARBA00023136"/>
    </source>
</evidence>
<dbReference type="InterPro" id="IPR035906">
    <property type="entry name" value="MetI-like_sf"/>
</dbReference>
<dbReference type="SUPFAM" id="SSF161098">
    <property type="entry name" value="MetI-like"/>
    <property type="match status" value="1"/>
</dbReference>
<feature type="transmembrane region" description="Helical" evidence="7">
    <location>
        <begin position="99"/>
        <end position="126"/>
    </location>
</feature>
<evidence type="ECO:0000256" key="4">
    <source>
        <dbReference type="ARBA" id="ARBA00022692"/>
    </source>
</evidence>
<feature type="transmembrane region" description="Helical" evidence="7">
    <location>
        <begin position="39"/>
        <end position="63"/>
    </location>
</feature>
<dbReference type="GO" id="GO:0005886">
    <property type="term" value="C:plasma membrane"/>
    <property type="evidence" value="ECO:0007669"/>
    <property type="project" value="UniProtKB-SubCell"/>
</dbReference>
<keyword evidence="4 7" id="KW-0812">Transmembrane</keyword>
<evidence type="ECO:0000313" key="8">
    <source>
        <dbReference type="EMBL" id="PZG01049.1"/>
    </source>
</evidence>
<proteinExistence type="inferred from homology"/>
<organism evidence="8 9">
    <name type="scientific">Micromonospora endophytica</name>
    <dbReference type="NCBI Taxonomy" id="515350"/>
    <lineage>
        <taxon>Bacteria</taxon>
        <taxon>Bacillati</taxon>
        <taxon>Actinomycetota</taxon>
        <taxon>Actinomycetes</taxon>
        <taxon>Micromonosporales</taxon>
        <taxon>Micromonosporaceae</taxon>
        <taxon>Micromonospora</taxon>
    </lineage>
</organism>
<protein>
    <submittedName>
        <fullName evidence="8">Sugar ABC transporter permease</fullName>
    </submittedName>
</protein>
<keyword evidence="2 7" id="KW-0813">Transport</keyword>
<evidence type="ECO:0000256" key="1">
    <source>
        <dbReference type="ARBA" id="ARBA00004651"/>
    </source>
</evidence>
<dbReference type="PANTHER" id="PTHR30193:SF37">
    <property type="entry name" value="INNER MEMBRANE ABC TRANSPORTER PERMEASE PROTEIN YCJO"/>
    <property type="match status" value="1"/>
</dbReference>
<dbReference type="Proteomes" id="UP000248627">
    <property type="component" value="Unassembled WGS sequence"/>
</dbReference>
<dbReference type="Gene3D" id="1.10.3720.10">
    <property type="entry name" value="MetI-like"/>
    <property type="match status" value="1"/>
</dbReference>
<evidence type="ECO:0000256" key="3">
    <source>
        <dbReference type="ARBA" id="ARBA00022475"/>
    </source>
</evidence>
<accession>A0A2W2DAU5</accession>
<feature type="transmembrane region" description="Helical" evidence="7">
    <location>
        <begin position="236"/>
        <end position="254"/>
    </location>
</feature>
<sequence>MVDSIRPPAKAPRTGDVPRGPEPARPRQRNWRRRRLNRYTGAPLVLISVNLLLFGTFFVWPAITGLMYSFTSYTGVGPAPFVGLDNYQRLLQDEAFYSALIRTLIFTAGVVPLTIVLSLATAVLLVTPYTKGKAVARVVFFLPWLISPIIAGVIWRWLFGENFGFVNYIIISLGGSELPWQSNANLSLIVVIIAGAWANTAFNMLLFVAALKNVPTVYYEAASLDGAGSWAKFRRITLPAIAPTTFIVVLLTILNSMKEYALFKTLNDGGPGTANNLLVQYIYTKGFERAQIGYASAASFVLMLILMIVAIVQLVMNRRKES</sequence>
<evidence type="ECO:0000256" key="7">
    <source>
        <dbReference type="RuleBase" id="RU363032"/>
    </source>
</evidence>
<comment type="subcellular location">
    <subcellularLocation>
        <location evidence="1 7">Cell membrane</location>
        <topology evidence="1 7">Multi-pass membrane protein</topology>
    </subcellularLocation>
</comment>
<dbReference type="EMBL" id="POTX01000002">
    <property type="protein sequence ID" value="PZG01049.1"/>
    <property type="molecule type" value="Genomic_DNA"/>
</dbReference>
<gene>
    <name evidence="8" type="ORF">C1I93_00745</name>
</gene>
<name>A0A2W2DAU5_9ACTN</name>
<dbReference type="InterPro" id="IPR000515">
    <property type="entry name" value="MetI-like"/>
</dbReference>
<dbReference type="AlphaFoldDB" id="A0A2W2DAU5"/>
<reference evidence="8 9" key="1">
    <citation type="submission" date="2018-01" db="EMBL/GenBank/DDBJ databases">
        <title>Draft genome sequence of Jishengella endophytica.</title>
        <authorList>
            <person name="Sahin N."/>
            <person name="Ay H."/>
            <person name="Saygin H."/>
        </authorList>
    </citation>
    <scope>NUCLEOTIDE SEQUENCE [LARGE SCALE GENOMIC DNA]</scope>
    <source>
        <strain evidence="8 9">DSM 45430</strain>
    </source>
</reference>
<dbReference type="PANTHER" id="PTHR30193">
    <property type="entry name" value="ABC TRANSPORTER PERMEASE PROTEIN"/>
    <property type="match status" value="1"/>
</dbReference>